<comment type="caution">
    <text evidence="1">The sequence shown here is derived from an EMBL/GenBank/DDBJ whole genome shotgun (WGS) entry which is preliminary data.</text>
</comment>
<organism evidence="1">
    <name type="scientific">marine sediment metagenome</name>
    <dbReference type="NCBI Taxonomy" id="412755"/>
    <lineage>
        <taxon>unclassified sequences</taxon>
        <taxon>metagenomes</taxon>
        <taxon>ecological metagenomes</taxon>
    </lineage>
</organism>
<proteinExistence type="predicted"/>
<protein>
    <submittedName>
        <fullName evidence="1">Uncharacterized protein</fullName>
    </submittedName>
</protein>
<evidence type="ECO:0000313" key="1">
    <source>
        <dbReference type="EMBL" id="KKN19118.1"/>
    </source>
</evidence>
<dbReference type="EMBL" id="LAZR01003364">
    <property type="protein sequence ID" value="KKN19118.1"/>
    <property type="molecule type" value="Genomic_DNA"/>
</dbReference>
<accession>A0A0F9RPA1</accession>
<dbReference type="AlphaFoldDB" id="A0A0F9RPA1"/>
<name>A0A0F9RPA1_9ZZZZ</name>
<gene>
    <name evidence="1" type="ORF">LCGC14_0948740</name>
</gene>
<reference evidence="1" key="1">
    <citation type="journal article" date="2015" name="Nature">
        <title>Complex archaea that bridge the gap between prokaryotes and eukaryotes.</title>
        <authorList>
            <person name="Spang A."/>
            <person name="Saw J.H."/>
            <person name="Jorgensen S.L."/>
            <person name="Zaremba-Niedzwiedzka K."/>
            <person name="Martijn J."/>
            <person name="Lind A.E."/>
            <person name="van Eijk R."/>
            <person name="Schleper C."/>
            <person name="Guy L."/>
            <person name="Ettema T.J."/>
        </authorList>
    </citation>
    <scope>NUCLEOTIDE SEQUENCE</scope>
</reference>
<sequence length="51" mass="5945">MTFSEACEAQNKLYRALNTLIELPGDKYRRAINDLRTDIDDVEQKLSELKD</sequence>